<keyword evidence="2" id="KW-0732">Signal</keyword>
<keyword evidence="1" id="KW-1133">Transmembrane helix</keyword>
<keyword evidence="1" id="KW-0472">Membrane</keyword>
<evidence type="ECO:0000256" key="1">
    <source>
        <dbReference type="SAM" id="Phobius"/>
    </source>
</evidence>
<feature type="signal peptide" evidence="2">
    <location>
        <begin position="1"/>
        <end position="16"/>
    </location>
</feature>
<reference evidence="4" key="1">
    <citation type="journal article" date="2017" name="Genome Biol.">
        <title>Comparative genomics reveals high biological diversity and specific adaptations in the industrially and medically important fungal genus Aspergillus.</title>
        <authorList>
            <person name="de Vries R.P."/>
            <person name="Riley R."/>
            <person name="Wiebenga A."/>
            <person name="Aguilar-Osorio G."/>
            <person name="Amillis S."/>
            <person name="Uchima C.A."/>
            <person name="Anderluh G."/>
            <person name="Asadollahi M."/>
            <person name="Askin M."/>
            <person name="Barry K."/>
            <person name="Battaglia E."/>
            <person name="Bayram O."/>
            <person name="Benocci T."/>
            <person name="Braus-Stromeyer S.A."/>
            <person name="Caldana C."/>
            <person name="Canovas D."/>
            <person name="Cerqueira G.C."/>
            <person name="Chen F."/>
            <person name="Chen W."/>
            <person name="Choi C."/>
            <person name="Clum A."/>
            <person name="Dos Santos R.A."/>
            <person name="Damasio A.R."/>
            <person name="Diallinas G."/>
            <person name="Emri T."/>
            <person name="Fekete E."/>
            <person name="Flipphi M."/>
            <person name="Freyberg S."/>
            <person name="Gallo A."/>
            <person name="Gournas C."/>
            <person name="Habgood R."/>
            <person name="Hainaut M."/>
            <person name="Harispe M.L."/>
            <person name="Henrissat B."/>
            <person name="Hilden K.S."/>
            <person name="Hope R."/>
            <person name="Hossain A."/>
            <person name="Karabika E."/>
            <person name="Karaffa L."/>
            <person name="Karanyi Z."/>
            <person name="Krasevec N."/>
            <person name="Kuo A."/>
            <person name="Kusch H."/>
            <person name="LaButti K."/>
            <person name="Lagendijk E.L."/>
            <person name="Lapidus A."/>
            <person name="Levasseur A."/>
            <person name="Lindquist E."/>
            <person name="Lipzen A."/>
            <person name="Logrieco A.F."/>
            <person name="MacCabe A."/>
            <person name="Maekelae M.R."/>
            <person name="Malavazi I."/>
            <person name="Melin P."/>
            <person name="Meyer V."/>
            <person name="Mielnichuk N."/>
            <person name="Miskei M."/>
            <person name="Molnar A.P."/>
            <person name="Mule G."/>
            <person name="Ngan C.Y."/>
            <person name="Orejas M."/>
            <person name="Orosz E."/>
            <person name="Ouedraogo J.P."/>
            <person name="Overkamp K.M."/>
            <person name="Park H.-S."/>
            <person name="Perrone G."/>
            <person name="Piumi F."/>
            <person name="Punt P.J."/>
            <person name="Ram A.F."/>
            <person name="Ramon A."/>
            <person name="Rauscher S."/>
            <person name="Record E."/>
            <person name="Riano-Pachon D.M."/>
            <person name="Robert V."/>
            <person name="Roehrig J."/>
            <person name="Ruller R."/>
            <person name="Salamov A."/>
            <person name="Salih N.S."/>
            <person name="Samson R.A."/>
            <person name="Sandor E."/>
            <person name="Sanguinetti M."/>
            <person name="Schuetze T."/>
            <person name="Sepcic K."/>
            <person name="Shelest E."/>
            <person name="Sherlock G."/>
            <person name="Sophianopoulou V."/>
            <person name="Squina F.M."/>
            <person name="Sun H."/>
            <person name="Susca A."/>
            <person name="Todd R.B."/>
            <person name="Tsang A."/>
            <person name="Unkles S.E."/>
            <person name="van de Wiele N."/>
            <person name="van Rossen-Uffink D."/>
            <person name="Oliveira J.V."/>
            <person name="Vesth T.C."/>
            <person name="Visser J."/>
            <person name="Yu J.-H."/>
            <person name="Zhou M."/>
            <person name="Andersen M.R."/>
            <person name="Archer D.B."/>
            <person name="Baker S.E."/>
            <person name="Benoit I."/>
            <person name="Brakhage A.A."/>
            <person name="Braus G.H."/>
            <person name="Fischer R."/>
            <person name="Frisvad J.C."/>
            <person name="Goldman G.H."/>
            <person name="Houbraken J."/>
            <person name="Oakley B."/>
            <person name="Pocsi I."/>
            <person name="Scazzocchio C."/>
            <person name="Seiboth B."/>
            <person name="vanKuyk P.A."/>
            <person name="Wortman J."/>
            <person name="Dyer P.S."/>
            <person name="Grigoriev I.V."/>
        </authorList>
    </citation>
    <scope>NUCLEOTIDE SEQUENCE [LARGE SCALE GENOMIC DNA]</scope>
    <source>
        <strain evidence="4">DTO 134E9</strain>
    </source>
</reference>
<evidence type="ECO:0000313" key="4">
    <source>
        <dbReference type="Proteomes" id="UP000184383"/>
    </source>
</evidence>
<evidence type="ECO:0000313" key="3">
    <source>
        <dbReference type="EMBL" id="OJJ32326.1"/>
    </source>
</evidence>
<name>A0A1L9RBM7_ASPWE</name>
<dbReference type="VEuPathDB" id="FungiDB:ASPWEDRAFT_658740"/>
<feature type="transmembrane region" description="Helical" evidence="1">
    <location>
        <begin position="128"/>
        <end position="148"/>
    </location>
</feature>
<sequence>MEPLLSLPLFWWLLWGYPHSSLVQVLLLSRDRLSQKPRENKPEAQDEPTMGHDGLLASKFPVDCRSKLHAIIDINSSPFFFLFLFILPLLLSNWKRQSAKVTKRSVSSDGSITTEQCVKSWIEWYESFFFALLSFLSVQLVNSLFRLIPLPCGFPCCPSIPYSVVFLFPFSFFSFFFFFFSSCYYLFFRRKPLIIDDATCASFIKFLFLFLIAFSFSSFFFSCPSYFSFFRLWCQ</sequence>
<dbReference type="Proteomes" id="UP000184383">
    <property type="component" value="Unassembled WGS sequence"/>
</dbReference>
<keyword evidence="1" id="KW-0812">Transmembrane</keyword>
<proteinExistence type="predicted"/>
<keyword evidence="4" id="KW-1185">Reference proteome</keyword>
<accession>A0A1L9RBM7</accession>
<protein>
    <submittedName>
        <fullName evidence="3">Uncharacterized protein</fullName>
    </submittedName>
</protein>
<feature type="transmembrane region" description="Helical" evidence="1">
    <location>
        <begin position="207"/>
        <end position="227"/>
    </location>
</feature>
<gene>
    <name evidence="3" type="ORF">ASPWEDRAFT_658740</name>
</gene>
<organism evidence="3 4">
    <name type="scientific">Aspergillus wentii DTO 134E9</name>
    <dbReference type="NCBI Taxonomy" id="1073089"/>
    <lineage>
        <taxon>Eukaryota</taxon>
        <taxon>Fungi</taxon>
        <taxon>Dikarya</taxon>
        <taxon>Ascomycota</taxon>
        <taxon>Pezizomycotina</taxon>
        <taxon>Eurotiomycetes</taxon>
        <taxon>Eurotiomycetidae</taxon>
        <taxon>Eurotiales</taxon>
        <taxon>Aspergillaceae</taxon>
        <taxon>Aspergillus</taxon>
        <taxon>Aspergillus subgen. Cremei</taxon>
    </lineage>
</organism>
<feature type="chain" id="PRO_5013222466" evidence="2">
    <location>
        <begin position="17"/>
        <end position="235"/>
    </location>
</feature>
<dbReference type="EMBL" id="KV878215">
    <property type="protein sequence ID" value="OJJ32326.1"/>
    <property type="molecule type" value="Genomic_DNA"/>
</dbReference>
<dbReference type="GeneID" id="63754673"/>
<dbReference type="AlphaFoldDB" id="A0A1L9RBM7"/>
<dbReference type="RefSeq" id="XP_040686003.1">
    <property type="nucleotide sequence ID" value="XM_040838825.1"/>
</dbReference>
<evidence type="ECO:0000256" key="2">
    <source>
        <dbReference type="SAM" id="SignalP"/>
    </source>
</evidence>
<feature type="transmembrane region" description="Helical" evidence="1">
    <location>
        <begin position="160"/>
        <end position="187"/>
    </location>
</feature>
<feature type="transmembrane region" description="Helical" evidence="1">
    <location>
        <begin position="76"/>
        <end position="94"/>
    </location>
</feature>